<protein>
    <submittedName>
        <fullName evidence="1">Uncharacterized protein</fullName>
    </submittedName>
</protein>
<evidence type="ECO:0000313" key="4">
    <source>
        <dbReference type="Proteomes" id="UP001302367"/>
    </source>
</evidence>
<reference evidence="2 4" key="2">
    <citation type="submission" date="2023-09" db="EMBL/GenBank/DDBJ databases">
        <title>Complete-Gapless Cercospora beticola genome.</title>
        <authorList>
            <person name="Wyatt N.A."/>
            <person name="Spanner R.E."/>
            <person name="Bolton M.D."/>
        </authorList>
    </citation>
    <scope>NUCLEOTIDE SEQUENCE [LARGE SCALE GENOMIC DNA]</scope>
    <source>
        <strain evidence="2">Cb09-40</strain>
    </source>
</reference>
<dbReference type="Proteomes" id="UP000230605">
    <property type="component" value="Chromosome 2"/>
</dbReference>
<dbReference type="AlphaFoldDB" id="A0A2G5HXX2"/>
<evidence type="ECO:0000313" key="2">
    <source>
        <dbReference type="EMBL" id="WPA98739.1"/>
    </source>
</evidence>
<sequence>MAASKNIKSVFFVNVYPNRNDLLGDDTRRQLDETKETSGLSNRFLMSKGISKTEEMLQSGQLSSSDAIEDVVRRSGYTAKVVKVAASNTPWYASLLCFTGARYSLPYRLPQSGSKRETERFDVPKSELYRKLLNIMLSEWLRVEGWFYERFGPFLTALLDSLSQLVTSPRKGMDITVVFTRVSGWVLEETATRVVTFRPEDRLVDFVANAQPASNADIAFEYALDDGKFNRKVFEQSKNHIQEWLPKEENAPAVNSYDVVV</sequence>
<name>A0A2G5HXX2_CERBT</name>
<organism evidence="1 3">
    <name type="scientific">Cercospora beticola</name>
    <name type="common">Sugarbeet leaf spot fungus</name>
    <dbReference type="NCBI Taxonomy" id="122368"/>
    <lineage>
        <taxon>Eukaryota</taxon>
        <taxon>Fungi</taxon>
        <taxon>Dikarya</taxon>
        <taxon>Ascomycota</taxon>
        <taxon>Pezizomycotina</taxon>
        <taxon>Dothideomycetes</taxon>
        <taxon>Dothideomycetidae</taxon>
        <taxon>Mycosphaerellales</taxon>
        <taxon>Mycosphaerellaceae</taxon>
        <taxon>Cercospora</taxon>
    </lineage>
</organism>
<accession>A0A2G5HXX2</accession>
<gene>
    <name evidence="1" type="ORF">CB0940_06125</name>
    <name evidence="2" type="ORF">RHO25_003352</name>
</gene>
<keyword evidence="4" id="KW-1185">Reference proteome</keyword>
<dbReference type="Proteomes" id="UP001302367">
    <property type="component" value="Chromosome 2"/>
</dbReference>
<dbReference type="EMBL" id="LKMD01000102">
    <property type="protein sequence ID" value="PIA97414.1"/>
    <property type="molecule type" value="Genomic_DNA"/>
</dbReference>
<dbReference type="EMBL" id="CP134185">
    <property type="protein sequence ID" value="WPA98739.1"/>
    <property type="molecule type" value="Genomic_DNA"/>
</dbReference>
<proteinExistence type="predicted"/>
<evidence type="ECO:0000313" key="3">
    <source>
        <dbReference type="Proteomes" id="UP000230605"/>
    </source>
</evidence>
<evidence type="ECO:0000313" key="1">
    <source>
        <dbReference type="EMBL" id="PIA97414.1"/>
    </source>
</evidence>
<reference evidence="1 3" key="1">
    <citation type="submission" date="2015-10" db="EMBL/GenBank/DDBJ databases">
        <title>The cercosporin biosynthetic gene cluster was horizontally transferred to several fungal lineages and shown to be expanded in Cercospora beticola based on microsynteny with recipient genomes.</title>
        <authorList>
            <person name="De Jonge R."/>
            <person name="Ebert M.K."/>
            <person name="Suttle J.C."/>
            <person name="Jurick Ii W.M."/>
            <person name="Secor G.A."/>
            <person name="Thomma B.P."/>
            <person name="Van De Peer Y."/>
            <person name="Bolton M.D."/>
        </authorList>
    </citation>
    <scope>NUCLEOTIDE SEQUENCE [LARGE SCALE GENOMIC DNA]</scope>
    <source>
        <strain evidence="1 3">09-40</strain>
    </source>
</reference>
<dbReference type="OrthoDB" id="10484953at2759"/>